<evidence type="ECO:0000256" key="1">
    <source>
        <dbReference type="ARBA" id="ARBA00022448"/>
    </source>
</evidence>
<sequence length="218" mass="22791">MLEVRGLAKSFGPAALFEAVDLDVAAGELVAIVGESGSGKSTLLNIVAGLDRPDRGTVRLDGAALPYGDDDALALWRRAHVGFVFQAFHLLPYLTVAENVALPLALNGVESSQRLERARAALQSVELVAHADRKPGTLSGGEAQRVAIARALVHAPRLLLADEPTGNLDEGHAGQVLECLRAEVKRTGAAALVVTHSALAAAACDRRLRLAGRHLAPA</sequence>
<dbReference type="InterPro" id="IPR017911">
    <property type="entry name" value="MacB-like_ATP-bd"/>
</dbReference>
<protein>
    <submittedName>
        <fullName evidence="6">Putative ABC transporter ATP-binding protein YknY</fullName>
        <ecNumber evidence="6">3.6.3.-</ecNumber>
    </submittedName>
</protein>
<dbReference type="Gene3D" id="3.40.50.300">
    <property type="entry name" value="P-loop containing nucleotide triphosphate hydrolases"/>
    <property type="match status" value="1"/>
</dbReference>
<dbReference type="EC" id="3.6.3.-" evidence="6"/>
<dbReference type="GO" id="GO:0005524">
    <property type="term" value="F:ATP binding"/>
    <property type="evidence" value="ECO:0007669"/>
    <property type="project" value="UniProtKB-KW"/>
</dbReference>
<proteinExistence type="predicted"/>
<dbReference type="PROSITE" id="PS50893">
    <property type="entry name" value="ABC_TRANSPORTER_2"/>
    <property type="match status" value="1"/>
</dbReference>
<dbReference type="SMART" id="SM00382">
    <property type="entry name" value="AAA"/>
    <property type="match status" value="1"/>
</dbReference>
<dbReference type="Proteomes" id="UP000501534">
    <property type="component" value="Chromosome"/>
</dbReference>
<evidence type="ECO:0000259" key="5">
    <source>
        <dbReference type="PROSITE" id="PS50893"/>
    </source>
</evidence>
<dbReference type="PANTHER" id="PTHR24220:SF659">
    <property type="entry name" value="TRANSPORTER, PUTATIVE-RELATED"/>
    <property type="match status" value="1"/>
</dbReference>
<keyword evidence="1" id="KW-0813">Transport</keyword>
<name>A0A6M4GWR8_9PROT</name>
<keyword evidence="2" id="KW-0472">Membrane</keyword>
<dbReference type="GO" id="GO:0022857">
    <property type="term" value="F:transmembrane transporter activity"/>
    <property type="evidence" value="ECO:0007669"/>
    <property type="project" value="TreeGrafter"/>
</dbReference>
<reference evidence="6 7" key="1">
    <citation type="submission" date="2020-04" db="EMBL/GenBank/DDBJ databases">
        <title>Usitatibacter rugosus gen. nov., sp. nov. and Usitatibacter palustris sp. nov., novel members of Usitatibacteraceae fam. nov. within the order Nitrosomonadales isolated from soil.</title>
        <authorList>
            <person name="Huber K.J."/>
            <person name="Neumann-Schaal M."/>
            <person name="Geppert A."/>
            <person name="Luckner M."/>
            <person name="Wanner G."/>
            <person name="Overmann J."/>
        </authorList>
    </citation>
    <scope>NUCLEOTIDE SEQUENCE [LARGE SCALE GENOMIC DNA]</scope>
    <source>
        <strain evidence="6 7">0125_3</strain>
    </source>
</reference>
<dbReference type="Pfam" id="PF00005">
    <property type="entry name" value="ABC_tran"/>
    <property type="match status" value="1"/>
</dbReference>
<dbReference type="AlphaFoldDB" id="A0A6M4GWR8"/>
<gene>
    <name evidence="6" type="primary">yknY</name>
    <name evidence="6" type="ORF">DSM104443_02393</name>
</gene>
<dbReference type="GO" id="GO:0005886">
    <property type="term" value="C:plasma membrane"/>
    <property type="evidence" value="ECO:0007669"/>
    <property type="project" value="TreeGrafter"/>
</dbReference>
<organism evidence="6 7">
    <name type="scientific">Usitatibacter rugosus</name>
    <dbReference type="NCBI Taxonomy" id="2732067"/>
    <lineage>
        <taxon>Bacteria</taxon>
        <taxon>Pseudomonadati</taxon>
        <taxon>Pseudomonadota</taxon>
        <taxon>Betaproteobacteria</taxon>
        <taxon>Nitrosomonadales</taxon>
        <taxon>Usitatibacteraceae</taxon>
        <taxon>Usitatibacter</taxon>
    </lineage>
</organism>
<dbReference type="KEGG" id="uru:DSM104443_02393"/>
<dbReference type="GO" id="GO:0016887">
    <property type="term" value="F:ATP hydrolysis activity"/>
    <property type="evidence" value="ECO:0007669"/>
    <property type="project" value="InterPro"/>
</dbReference>
<dbReference type="PROSITE" id="PS00211">
    <property type="entry name" value="ABC_TRANSPORTER_1"/>
    <property type="match status" value="1"/>
</dbReference>
<dbReference type="InterPro" id="IPR015854">
    <property type="entry name" value="ABC_transpr_LolD-like"/>
</dbReference>
<keyword evidence="4 6" id="KW-0067">ATP-binding</keyword>
<dbReference type="SUPFAM" id="SSF52540">
    <property type="entry name" value="P-loop containing nucleoside triphosphate hydrolases"/>
    <property type="match status" value="1"/>
</dbReference>
<dbReference type="InterPro" id="IPR027417">
    <property type="entry name" value="P-loop_NTPase"/>
</dbReference>
<dbReference type="EMBL" id="CP053069">
    <property type="protein sequence ID" value="QJR11318.1"/>
    <property type="molecule type" value="Genomic_DNA"/>
</dbReference>
<feature type="domain" description="ABC transporter" evidence="5">
    <location>
        <begin position="2"/>
        <end position="211"/>
    </location>
</feature>
<dbReference type="InterPro" id="IPR003593">
    <property type="entry name" value="AAA+_ATPase"/>
</dbReference>
<dbReference type="RefSeq" id="WP_171092570.1">
    <property type="nucleotide sequence ID" value="NZ_CP053069.1"/>
</dbReference>
<dbReference type="PANTHER" id="PTHR24220">
    <property type="entry name" value="IMPORT ATP-BINDING PROTEIN"/>
    <property type="match status" value="1"/>
</dbReference>
<keyword evidence="3" id="KW-0547">Nucleotide-binding</keyword>
<evidence type="ECO:0000256" key="3">
    <source>
        <dbReference type="ARBA" id="ARBA00022741"/>
    </source>
</evidence>
<keyword evidence="6" id="KW-0378">Hydrolase</keyword>
<evidence type="ECO:0000256" key="4">
    <source>
        <dbReference type="ARBA" id="ARBA00022840"/>
    </source>
</evidence>
<dbReference type="CDD" id="cd03255">
    <property type="entry name" value="ABC_MJ0796_LolCDE_FtsE"/>
    <property type="match status" value="1"/>
</dbReference>
<dbReference type="InterPro" id="IPR017871">
    <property type="entry name" value="ABC_transporter-like_CS"/>
</dbReference>
<evidence type="ECO:0000313" key="6">
    <source>
        <dbReference type="EMBL" id="QJR11318.1"/>
    </source>
</evidence>
<keyword evidence="2" id="KW-1003">Cell membrane</keyword>
<evidence type="ECO:0000256" key="2">
    <source>
        <dbReference type="ARBA" id="ARBA00022475"/>
    </source>
</evidence>
<accession>A0A6M4GWR8</accession>
<evidence type="ECO:0000313" key="7">
    <source>
        <dbReference type="Proteomes" id="UP000501534"/>
    </source>
</evidence>
<dbReference type="InterPro" id="IPR003439">
    <property type="entry name" value="ABC_transporter-like_ATP-bd"/>
</dbReference>
<keyword evidence="7" id="KW-1185">Reference proteome</keyword>